<sequence>MNLSRCTTILAATLLVAVGIDLPTTAPATATRSSTPSPATAATPTAGQRAAVGSAEGEPEVAVGIAVDADQRTYRLRITPRRSVPAADVTLRIFSGDKIVFTRKTGLGALTAGHAITKLLRAGAPPSPTFTVTAEITNSQSAVAGGASVVAGKVRTTLLTAATSELLEQTKIEYAVRRGWLTKPAGDEQLAAIRRARGKSTPGKVAQTAAAGITVSGTAKYTDGRGVQLPVRNAPIQLWLGSALRGTTRSSSTGAYSISLSTATTGTYSVRMVADMGNGGVTYPDNRQYVAVGPSKSLSDGMSWTGANVLSDRDSDTGHAFAALDALKTMSDYYLSKKPGGWEAGLIIRYPSGDDRSYTSGLDNTIYIGGGNVRCGTRWCEEDALDWDVIAHEVGHVVAHRADMDSSPAFGHYVCEDAWTAGVSKPDAARLAWSEGWASFWGQVALHDVAKPAGVAPDIGDGRYDDKSWPPNSAGGSFSYSMEDGGAAYCGSVGLPKPQGETSEMAVQAVLWDLWDSPVDGESATWAATRIYSTLWSAKPKTLTPALQALLAGASSTERELAASALQLSGLTPLITSHTSGPASASTAPEFRWAPGGAAGHLYDEFSLVIRHVGQTAALANIYLGNKTKFHPADEDWQLWAAGGPLAIEVEGGDSDAPATGPFTSPPVKLTFSTTVTKVMVVGDSISQGHEGDYTWRYRLANHLRQEVDFVGPWSGTTNLPATLPDGWPDVPVPPAYEGSYRPGISFDSEHYARWGRQLAEAKDNIRATVAAQNPKYILLELGFNDLGWGISDPNGLWTNLQTFIREARAARPDLNFLVANVTQRTPLGSNPGLPAAISSYNSILANSLSTLSTAGSTVALVDIDGPMGVADTYDGLHPNGVGEYKIAKAFATVLSSRFGLGGAFPAIPATVTDLTPAAPTGVQAVATDAGITISWNHSFGVSGYWLYQRNVTVNGAWERSAIQIPADTWKITWVFRSHTYEFKVAAAHGDYESGPSQTASAVANPKTANGPNVTKVLPGSNFVDLTWTRPTGDYSETVSSFIVYAVDENVPGAWLTAYKTPATNYRITNLIPGHRYNLAVASVNYYGDGLPNGAMPVVPGAGTPGVPANFTATIPSDNVYAATMSWSAVSGAAGYIVQYRNWVRNEPYHDLFFPVVGRTTERVDMLYPDGAAAHTFCVKAFNGTLSSAWSNCVTPANPAPLVPQQPSVLSRQQQSPVPVRQLPTYPRQLPSPRWDSLRLQTVRLPSGGESAGLGR</sequence>
<evidence type="ECO:0000313" key="7">
    <source>
        <dbReference type="Proteomes" id="UP001500542"/>
    </source>
</evidence>
<name>A0ABN1RQ67_9ACTN</name>
<dbReference type="Pfam" id="PF00657">
    <property type="entry name" value="Lipase_GDSL"/>
    <property type="match status" value="1"/>
</dbReference>
<feature type="domain" description="Fibronectin type-III" evidence="5">
    <location>
        <begin position="1002"/>
        <end position="1103"/>
    </location>
</feature>
<dbReference type="PANTHER" id="PTHR30383:SF19">
    <property type="entry name" value="FIBRONECTIN TYPE-III DOMAIN-CONTAINING PROTEIN"/>
    <property type="match status" value="1"/>
</dbReference>
<accession>A0ABN1RQ67</accession>
<dbReference type="SUPFAM" id="SSF52266">
    <property type="entry name" value="SGNH hydrolase"/>
    <property type="match status" value="1"/>
</dbReference>
<evidence type="ECO:0000256" key="2">
    <source>
        <dbReference type="ARBA" id="ARBA00023326"/>
    </source>
</evidence>
<keyword evidence="1" id="KW-0378">Hydrolase</keyword>
<dbReference type="CDD" id="cd01833">
    <property type="entry name" value="XynB_like"/>
    <property type="match status" value="1"/>
</dbReference>
<dbReference type="PROSITE" id="PS50853">
    <property type="entry name" value="FN3"/>
    <property type="match status" value="1"/>
</dbReference>
<dbReference type="CDD" id="cd00063">
    <property type="entry name" value="FN3"/>
    <property type="match status" value="3"/>
</dbReference>
<organism evidence="6 7">
    <name type="scientific">Kribbella koreensis</name>
    <dbReference type="NCBI Taxonomy" id="57909"/>
    <lineage>
        <taxon>Bacteria</taxon>
        <taxon>Bacillati</taxon>
        <taxon>Actinomycetota</taxon>
        <taxon>Actinomycetes</taxon>
        <taxon>Propionibacteriales</taxon>
        <taxon>Kribbellaceae</taxon>
        <taxon>Kribbella</taxon>
    </lineage>
</organism>
<reference evidence="6 7" key="1">
    <citation type="journal article" date="2019" name="Int. J. Syst. Evol. Microbiol.">
        <title>The Global Catalogue of Microorganisms (GCM) 10K type strain sequencing project: providing services to taxonomists for standard genome sequencing and annotation.</title>
        <authorList>
            <consortium name="The Broad Institute Genomics Platform"/>
            <consortium name="The Broad Institute Genome Sequencing Center for Infectious Disease"/>
            <person name="Wu L."/>
            <person name="Ma J."/>
        </authorList>
    </citation>
    <scope>NUCLEOTIDE SEQUENCE [LARGE SCALE GENOMIC DNA]</scope>
    <source>
        <strain evidence="6 7">JCM 10977</strain>
    </source>
</reference>
<evidence type="ECO:0000256" key="3">
    <source>
        <dbReference type="SAM" id="MobiDB-lite"/>
    </source>
</evidence>
<keyword evidence="1" id="KW-0326">Glycosidase</keyword>
<evidence type="ECO:0000259" key="5">
    <source>
        <dbReference type="PROSITE" id="PS50853"/>
    </source>
</evidence>
<dbReference type="Proteomes" id="UP001500542">
    <property type="component" value="Unassembled WGS sequence"/>
</dbReference>
<dbReference type="RefSeq" id="WP_343982820.1">
    <property type="nucleotide sequence ID" value="NZ_BAAAHK010000022.1"/>
</dbReference>
<feature type="signal peptide" evidence="4">
    <location>
        <begin position="1"/>
        <end position="28"/>
    </location>
</feature>
<feature type="chain" id="PRO_5045397601" description="Fibronectin type-III domain-containing protein" evidence="4">
    <location>
        <begin position="29"/>
        <end position="1256"/>
    </location>
</feature>
<dbReference type="Pfam" id="PF00041">
    <property type="entry name" value="fn3"/>
    <property type="match status" value="1"/>
</dbReference>
<keyword evidence="2" id="KW-0624">Polysaccharide degradation</keyword>
<protein>
    <recommendedName>
        <fullName evidence="5">Fibronectin type-III domain-containing protein</fullName>
    </recommendedName>
</protein>
<keyword evidence="2" id="KW-0119">Carbohydrate metabolism</keyword>
<feature type="region of interest" description="Disordered" evidence="3">
    <location>
        <begin position="1204"/>
        <end position="1233"/>
    </location>
</feature>
<keyword evidence="7" id="KW-1185">Reference proteome</keyword>
<dbReference type="InterPro" id="IPR001087">
    <property type="entry name" value="GDSL"/>
</dbReference>
<proteinExistence type="predicted"/>
<dbReference type="InterPro" id="IPR036514">
    <property type="entry name" value="SGNH_hydro_sf"/>
</dbReference>
<dbReference type="PANTHER" id="PTHR30383">
    <property type="entry name" value="THIOESTERASE 1/PROTEASE 1/LYSOPHOSPHOLIPASE L1"/>
    <property type="match status" value="1"/>
</dbReference>
<keyword evidence="4" id="KW-0732">Signal</keyword>
<dbReference type="SUPFAM" id="SSF49265">
    <property type="entry name" value="Fibronectin type III"/>
    <property type="match status" value="2"/>
</dbReference>
<dbReference type="EMBL" id="BAAAHK010000022">
    <property type="protein sequence ID" value="GAA0961521.1"/>
    <property type="molecule type" value="Genomic_DNA"/>
</dbReference>
<dbReference type="InterPro" id="IPR003961">
    <property type="entry name" value="FN3_dom"/>
</dbReference>
<feature type="region of interest" description="Disordered" evidence="3">
    <location>
        <begin position="26"/>
        <end position="55"/>
    </location>
</feature>
<dbReference type="InterPro" id="IPR051532">
    <property type="entry name" value="Ester_Hydrolysis_Enzymes"/>
</dbReference>
<dbReference type="InterPro" id="IPR036116">
    <property type="entry name" value="FN3_sf"/>
</dbReference>
<evidence type="ECO:0000256" key="1">
    <source>
        <dbReference type="ARBA" id="ARBA00023295"/>
    </source>
</evidence>
<dbReference type="SMART" id="SM00060">
    <property type="entry name" value="FN3"/>
    <property type="match status" value="3"/>
</dbReference>
<dbReference type="Gene3D" id="3.40.50.1110">
    <property type="entry name" value="SGNH hydrolase"/>
    <property type="match status" value="1"/>
</dbReference>
<evidence type="ECO:0000313" key="6">
    <source>
        <dbReference type="EMBL" id="GAA0961521.1"/>
    </source>
</evidence>
<dbReference type="InterPro" id="IPR013783">
    <property type="entry name" value="Ig-like_fold"/>
</dbReference>
<feature type="compositionally biased region" description="Low complexity" evidence="3">
    <location>
        <begin position="26"/>
        <end position="46"/>
    </location>
</feature>
<dbReference type="Gene3D" id="2.60.40.10">
    <property type="entry name" value="Immunoglobulins"/>
    <property type="match status" value="3"/>
</dbReference>
<evidence type="ECO:0000256" key="4">
    <source>
        <dbReference type="SAM" id="SignalP"/>
    </source>
</evidence>
<gene>
    <name evidence="6" type="ORF">GCM10009554_78120</name>
</gene>
<feature type="compositionally biased region" description="Polar residues" evidence="3">
    <location>
        <begin position="1205"/>
        <end position="1217"/>
    </location>
</feature>
<comment type="caution">
    <text evidence="6">The sequence shown here is derived from an EMBL/GenBank/DDBJ whole genome shotgun (WGS) entry which is preliminary data.</text>
</comment>